<dbReference type="InterPro" id="IPR050238">
    <property type="entry name" value="DNA_Rep/Repair_Clamp_Loader"/>
</dbReference>
<accession>U2NP61</accession>
<dbReference type="PANTHER" id="PTHR11669:SF8">
    <property type="entry name" value="DNA POLYMERASE III SUBUNIT DELTA"/>
    <property type="match status" value="1"/>
</dbReference>
<reference evidence="1 2" key="1">
    <citation type="submission" date="2013-08" db="EMBL/GenBank/DDBJ databases">
        <authorList>
            <person name="Durkin A.S."/>
            <person name="Haft D.R."/>
            <person name="McCorrison J."/>
            <person name="Torralba M."/>
            <person name="Gillis M."/>
            <person name="Haft D.H."/>
            <person name="Methe B."/>
            <person name="Sutton G."/>
            <person name="Nelson K.E."/>
        </authorList>
    </citation>
    <scope>NUCLEOTIDE SEQUENCE [LARGE SCALE GENOMIC DNA]</scope>
    <source>
        <strain evidence="1 2">F0067</strain>
    </source>
</reference>
<dbReference type="GO" id="GO:0006261">
    <property type="term" value="P:DNA-templated DNA replication"/>
    <property type="evidence" value="ECO:0007669"/>
    <property type="project" value="TreeGrafter"/>
</dbReference>
<dbReference type="AlphaFoldDB" id="U2NP61"/>
<dbReference type="Proteomes" id="UP000016648">
    <property type="component" value="Unassembled WGS sequence"/>
</dbReference>
<dbReference type="EMBL" id="AWEY01000008">
    <property type="protein sequence ID" value="ERK39845.1"/>
    <property type="molecule type" value="Genomic_DNA"/>
</dbReference>
<dbReference type="PANTHER" id="PTHR11669">
    <property type="entry name" value="REPLICATION FACTOR C / DNA POLYMERASE III GAMMA-TAU SUBUNIT"/>
    <property type="match status" value="1"/>
</dbReference>
<gene>
    <name evidence="1" type="ORF">HMPREF9135_0148</name>
</gene>
<dbReference type="PATRIC" id="fig|1115809.3.peg.618"/>
<sequence>MFVQMKFGEVIGQEATKRRLCRMVAENRLPHAMMLCGPVGCGKMALALAFASHLLGQRDEEGRSVLADELQIRNSEAMLGRWEHPDLHFAYPVIRPAGTSAEHKMVSDDFAKAWREMISESAYFSMDEWLDRMDAANQQAIIGAGESDELIRKLSLKSYQGGYKVCVVWLPERMNQECANKLLKLLEEPPLQTVFVMVCEEPDRIIETIRSRVQRIDVPRLSAEDIRQALVERRGLEPEDARRTARLADGNWLKAMETLNAGNENRQFLDLFIMLMRLAYMRNIKDLKKWSEAVAGHGRERQRRMLSYFMGMIRENFMYNFRQPELNYMTQEEERFSKNFARFINEANVVEMTELLEKARRDIGQNANAKIVFFDLALQMIVLLIRK</sequence>
<organism evidence="1 2">
    <name type="scientific">Segatella baroniae F0067</name>
    <dbReference type="NCBI Taxonomy" id="1115809"/>
    <lineage>
        <taxon>Bacteria</taxon>
        <taxon>Pseudomonadati</taxon>
        <taxon>Bacteroidota</taxon>
        <taxon>Bacteroidia</taxon>
        <taxon>Bacteroidales</taxon>
        <taxon>Prevotellaceae</taxon>
        <taxon>Segatella</taxon>
    </lineage>
</organism>
<dbReference type="Pfam" id="PF13177">
    <property type="entry name" value="DNA_pol3_delta2"/>
    <property type="match status" value="1"/>
</dbReference>
<evidence type="ECO:0000313" key="1">
    <source>
        <dbReference type="EMBL" id="ERK39845.1"/>
    </source>
</evidence>
<comment type="caution">
    <text evidence="1">The sequence shown here is derived from an EMBL/GenBank/DDBJ whole genome shotgun (WGS) entry which is preliminary data.</text>
</comment>
<evidence type="ECO:0000313" key="2">
    <source>
        <dbReference type="Proteomes" id="UP000016648"/>
    </source>
</evidence>
<dbReference type="Gene3D" id="3.40.50.300">
    <property type="entry name" value="P-loop containing nucleotide triphosphate hydrolases"/>
    <property type="match status" value="1"/>
</dbReference>
<dbReference type="SUPFAM" id="SSF52540">
    <property type="entry name" value="P-loop containing nucleoside triphosphate hydrolases"/>
    <property type="match status" value="1"/>
</dbReference>
<proteinExistence type="predicted"/>
<protein>
    <submittedName>
        <fullName evidence="1">ATPase, AAA family</fullName>
    </submittedName>
</protein>
<keyword evidence="2" id="KW-1185">Reference proteome</keyword>
<name>U2NP61_9BACT</name>
<dbReference type="InterPro" id="IPR027417">
    <property type="entry name" value="P-loop_NTPase"/>
</dbReference>